<keyword evidence="1" id="KW-0677">Repeat</keyword>
<accession>A0AAU9SX29</accession>
<gene>
    <name evidence="3" type="ORF">TAV2_LOCUS22375</name>
</gene>
<feature type="repeat" description="PPR" evidence="2">
    <location>
        <begin position="25"/>
        <end position="56"/>
    </location>
</feature>
<evidence type="ECO:0000313" key="4">
    <source>
        <dbReference type="Proteomes" id="UP000836841"/>
    </source>
</evidence>
<dbReference type="Gene3D" id="1.25.40.10">
    <property type="entry name" value="Tetratricopeptide repeat domain"/>
    <property type="match status" value="1"/>
</dbReference>
<evidence type="ECO:0000313" key="3">
    <source>
        <dbReference type="EMBL" id="CAH2075676.1"/>
    </source>
</evidence>
<keyword evidence="4" id="KW-1185">Reference proteome</keyword>
<protein>
    <recommendedName>
        <fullName evidence="5">Pentatricopeptide repeat-containing protein</fullName>
    </recommendedName>
</protein>
<organism evidence="3 4">
    <name type="scientific">Thlaspi arvense</name>
    <name type="common">Field penny-cress</name>
    <dbReference type="NCBI Taxonomy" id="13288"/>
    <lineage>
        <taxon>Eukaryota</taxon>
        <taxon>Viridiplantae</taxon>
        <taxon>Streptophyta</taxon>
        <taxon>Embryophyta</taxon>
        <taxon>Tracheophyta</taxon>
        <taxon>Spermatophyta</taxon>
        <taxon>Magnoliopsida</taxon>
        <taxon>eudicotyledons</taxon>
        <taxon>Gunneridae</taxon>
        <taxon>Pentapetalae</taxon>
        <taxon>rosids</taxon>
        <taxon>malvids</taxon>
        <taxon>Brassicales</taxon>
        <taxon>Brassicaceae</taxon>
        <taxon>Thlaspideae</taxon>
        <taxon>Thlaspi</taxon>
    </lineage>
</organism>
<dbReference type="PROSITE" id="PS51375">
    <property type="entry name" value="PPR"/>
    <property type="match status" value="1"/>
</dbReference>
<sequence>MIADFIRSGDLDSALRVFESMKVRTTVTWNSILAGYSKKPGKVVEAREMFDKIPERTLFHTTHCWLVICTTLTLSPPGLSLIKFPIRTLLHGIR</sequence>
<proteinExistence type="predicted"/>
<name>A0AAU9SX29_THLAR</name>
<dbReference type="AlphaFoldDB" id="A0AAU9SX29"/>
<evidence type="ECO:0000256" key="2">
    <source>
        <dbReference type="PROSITE-ProRule" id="PRU00708"/>
    </source>
</evidence>
<evidence type="ECO:0008006" key="5">
    <source>
        <dbReference type="Google" id="ProtNLM"/>
    </source>
</evidence>
<dbReference type="InterPro" id="IPR011990">
    <property type="entry name" value="TPR-like_helical_dom_sf"/>
</dbReference>
<comment type="caution">
    <text evidence="3">The sequence shown here is derived from an EMBL/GenBank/DDBJ whole genome shotgun (WGS) entry which is preliminary data.</text>
</comment>
<dbReference type="InterPro" id="IPR002885">
    <property type="entry name" value="PPR_rpt"/>
</dbReference>
<dbReference type="EMBL" id="CAJVSB020000865">
    <property type="protein sequence ID" value="CAH2075676.1"/>
    <property type="molecule type" value="Genomic_DNA"/>
</dbReference>
<dbReference type="Pfam" id="PF01535">
    <property type="entry name" value="PPR"/>
    <property type="match status" value="2"/>
</dbReference>
<dbReference type="Proteomes" id="UP000836841">
    <property type="component" value="Unassembled WGS sequence"/>
</dbReference>
<evidence type="ECO:0000256" key="1">
    <source>
        <dbReference type="ARBA" id="ARBA00022737"/>
    </source>
</evidence>
<reference evidence="3 4" key="1">
    <citation type="submission" date="2022-03" db="EMBL/GenBank/DDBJ databases">
        <authorList>
            <person name="Nunn A."/>
            <person name="Chopra R."/>
            <person name="Nunn A."/>
            <person name="Contreras Garrido A."/>
        </authorList>
    </citation>
    <scope>NUCLEOTIDE SEQUENCE [LARGE SCALE GENOMIC DNA]</scope>
</reference>